<evidence type="ECO:0000313" key="2">
    <source>
        <dbReference type="Proteomes" id="UP000314982"/>
    </source>
</evidence>
<dbReference type="Ensembl" id="ENSHHUT00000056816.1">
    <property type="protein sequence ID" value="ENSHHUP00000054912.1"/>
    <property type="gene ID" value="ENSHHUG00000032906.1"/>
</dbReference>
<dbReference type="GeneTree" id="ENSGT00990000211601"/>
<dbReference type="AlphaFoldDB" id="A0A4W5NV18"/>
<dbReference type="InterPro" id="IPR011992">
    <property type="entry name" value="EF-hand-dom_pair"/>
</dbReference>
<reference evidence="1" key="3">
    <citation type="submission" date="2025-09" db="UniProtKB">
        <authorList>
            <consortium name="Ensembl"/>
        </authorList>
    </citation>
    <scope>IDENTIFICATION</scope>
</reference>
<organism evidence="1 2">
    <name type="scientific">Hucho hucho</name>
    <name type="common">huchen</name>
    <dbReference type="NCBI Taxonomy" id="62062"/>
    <lineage>
        <taxon>Eukaryota</taxon>
        <taxon>Metazoa</taxon>
        <taxon>Chordata</taxon>
        <taxon>Craniata</taxon>
        <taxon>Vertebrata</taxon>
        <taxon>Euteleostomi</taxon>
        <taxon>Actinopterygii</taxon>
        <taxon>Neopterygii</taxon>
        <taxon>Teleostei</taxon>
        <taxon>Protacanthopterygii</taxon>
        <taxon>Salmoniformes</taxon>
        <taxon>Salmonidae</taxon>
        <taxon>Salmoninae</taxon>
        <taxon>Hucho</taxon>
    </lineage>
</organism>
<dbReference type="STRING" id="62062.ENSHHUP00000054912"/>
<name>A0A4W5NV18_9TELE</name>
<evidence type="ECO:0008006" key="3">
    <source>
        <dbReference type="Google" id="ProtNLM"/>
    </source>
</evidence>
<proteinExistence type="predicted"/>
<protein>
    <recommendedName>
        <fullName evidence="3">EF-hand domain-containing protein</fullName>
    </recommendedName>
</protein>
<dbReference type="Proteomes" id="UP000314982">
    <property type="component" value="Unassembled WGS sequence"/>
</dbReference>
<reference evidence="1" key="2">
    <citation type="submission" date="2025-08" db="UniProtKB">
        <authorList>
            <consortium name="Ensembl"/>
        </authorList>
    </citation>
    <scope>IDENTIFICATION</scope>
</reference>
<evidence type="ECO:0000313" key="1">
    <source>
        <dbReference type="Ensembl" id="ENSHHUP00000054912.1"/>
    </source>
</evidence>
<sequence length="158" mass="18134">MGSHLIWIKCSGKLTIGLGHERKPLVVKSLTYQYKCMSFTGLECKSNIWMIELLSSIKSYSYSSFFSQVFFEMFDEEENGTVKTQELERLLLHMAKDVDKAGDFLGLMVLAHERAKGQDAELRVAFDVFDNEVQYVLMNASEPLNELEAEQMMEPDKD</sequence>
<dbReference type="SUPFAM" id="SSF47473">
    <property type="entry name" value="EF-hand"/>
    <property type="match status" value="1"/>
</dbReference>
<reference evidence="2" key="1">
    <citation type="submission" date="2018-06" db="EMBL/GenBank/DDBJ databases">
        <title>Genome assembly of Danube salmon.</title>
        <authorList>
            <person name="Macqueen D.J."/>
            <person name="Gundappa M.K."/>
        </authorList>
    </citation>
    <scope>NUCLEOTIDE SEQUENCE [LARGE SCALE GENOMIC DNA]</scope>
</reference>
<keyword evidence="2" id="KW-1185">Reference proteome</keyword>
<accession>A0A4W5NV18</accession>